<dbReference type="Gene3D" id="3.40.50.720">
    <property type="entry name" value="NAD(P)-binding Rossmann-like Domain"/>
    <property type="match status" value="1"/>
</dbReference>
<accession>A0A2M7BCQ6</accession>
<dbReference type="Gene3D" id="1.20.1530.20">
    <property type="match status" value="1"/>
</dbReference>
<feature type="transmembrane region" description="Helical" evidence="7">
    <location>
        <begin position="87"/>
        <end position="110"/>
    </location>
</feature>
<feature type="transmembrane region" description="Helical" evidence="7">
    <location>
        <begin position="31"/>
        <end position="50"/>
    </location>
</feature>
<feature type="transmembrane region" description="Helical" evidence="7">
    <location>
        <begin position="217"/>
        <end position="234"/>
    </location>
</feature>
<feature type="transmembrane region" description="Helical" evidence="7">
    <location>
        <begin position="148"/>
        <end position="173"/>
    </location>
</feature>
<evidence type="ECO:0000256" key="2">
    <source>
        <dbReference type="ARBA" id="ARBA00005551"/>
    </source>
</evidence>
<dbReference type="InterPro" id="IPR006153">
    <property type="entry name" value="Cation/H_exchanger_TM"/>
</dbReference>
<feature type="transmembrane region" description="Helical" evidence="7">
    <location>
        <begin position="295"/>
        <end position="317"/>
    </location>
</feature>
<feature type="transmembrane region" description="Helical" evidence="7">
    <location>
        <begin position="329"/>
        <end position="350"/>
    </location>
</feature>
<comment type="caution">
    <text evidence="9">The sequence shown here is derived from an EMBL/GenBank/DDBJ whole genome shotgun (WGS) entry which is preliminary data.</text>
</comment>
<feature type="transmembrane region" description="Helical" evidence="7">
    <location>
        <begin position="179"/>
        <end position="197"/>
    </location>
</feature>
<proteinExistence type="inferred from homology"/>
<dbReference type="PROSITE" id="PS51201">
    <property type="entry name" value="RCK_N"/>
    <property type="match status" value="1"/>
</dbReference>
<evidence type="ECO:0000256" key="3">
    <source>
        <dbReference type="ARBA" id="ARBA00022448"/>
    </source>
</evidence>
<feature type="transmembrane region" description="Helical" evidence="7">
    <location>
        <begin position="56"/>
        <end position="75"/>
    </location>
</feature>
<dbReference type="Pfam" id="PF02254">
    <property type="entry name" value="TrkA_N"/>
    <property type="match status" value="1"/>
</dbReference>
<dbReference type="SUPFAM" id="SSF51735">
    <property type="entry name" value="NAD(P)-binding Rossmann-fold domains"/>
    <property type="match status" value="1"/>
</dbReference>
<reference evidence="10" key="1">
    <citation type="submission" date="2017-09" db="EMBL/GenBank/DDBJ databases">
        <title>Depth-based differentiation of microbial function through sediment-hosted aquifers and enrichment of novel symbionts in the deep terrestrial subsurface.</title>
        <authorList>
            <person name="Probst A.J."/>
            <person name="Ladd B."/>
            <person name="Jarett J.K."/>
            <person name="Geller-Mcgrath D.E."/>
            <person name="Sieber C.M.K."/>
            <person name="Emerson J.B."/>
            <person name="Anantharaman K."/>
            <person name="Thomas B.C."/>
            <person name="Malmstrom R."/>
            <person name="Stieglmeier M."/>
            <person name="Klingl A."/>
            <person name="Woyke T."/>
            <person name="Ryan C.M."/>
            <person name="Banfield J.F."/>
        </authorList>
    </citation>
    <scope>NUCLEOTIDE SEQUENCE [LARGE SCALE GENOMIC DNA]</scope>
</reference>
<dbReference type="InterPro" id="IPR036291">
    <property type="entry name" value="NAD(P)-bd_dom_sf"/>
</dbReference>
<sequence length="572" mass="63690">MPGSLILSDLLLILLSAFLGGVLARKLKQPAILGYLFSGIVVSFLMNFWGASKTSLNFLAEIGTALLMFTLGLEFSFKKSERLRTNIIQASVLWILAIIFLGSLLLHFVFKFNLKSSLIMAAAFSISSTAIVVKLLEEKGLSESLQGNIMYGSIMTQDLAVLPVLCLFTLFFGEAPIEVKIISLSKIVVVLELALIFSQKIASKVGDFVAGLKSRELLLLFSIALVFLFSMFTASFGFSLALGAFLAGLVLSQTNENLAIFSEVRPLRDVFLVIFFVSLGSSLAPSFLLANWLTILVLSGLILLLKIVLGILILGHFGYHAKTILRVSLGLAQAGEFSFTLAAVAFSGHFLDEDSYLLVISVALLTMVLTPWLFSLADILYKKCCPFLKRFPFLYEKYCARKIQESPMDELPFTNHVVILGYGRVGKWIGSLLDKAKIPYLVVEYNPHIVRRLKMEGKRVIFGDPTDIDVLDFAQVDKARLAVIAIPDPVTQRIVLGNCKTLNPEISIICRSHIEEDYQILKELGADEIVQPEFETALSMTHQIFERFGFNKEEIQKKIKEIRNDREENEKK</sequence>
<feature type="transmembrane region" description="Helical" evidence="7">
    <location>
        <begin position="116"/>
        <end position="136"/>
    </location>
</feature>
<protein>
    <recommendedName>
        <fullName evidence="8">RCK N-terminal domain-containing protein</fullName>
    </recommendedName>
</protein>
<evidence type="ECO:0000259" key="8">
    <source>
        <dbReference type="PROSITE" id="PS51201"/>
    </source>
</evidence>
<dbReference type="InterPro" id="IPR038770">
    <property type="entry name" value="Na+/solute_symporter_sf"/>
</dbReference>
<dbReference type="GO" id="GO:1902600">
    <property type="term" value="P:proton transmembrane transport"/>
    <property type="evidence" value="ECO:0007669"/>
    <property type="project" value="InterPro"/>
</dbReference>
<dbReference type="GO" id="GO:0015297">
    <property type="term" value="F:antiporter activity"/>
    <property type="evidence" value="ECO:0007669"/>
    <property type="project" value="InterPro"/>
</dbReference>
<keyword evidence="4 7" id="KW-0812">Transmembrane</keyword>
<dbReference type="Proteomes" id="UP000229631">
    <property type="component" value="Unassembled WGS sequence"/>
</dbReference>
<keyword evidence="5 7" id="KW-1133">Transmembrane helix</keyword>
<dbReference type="GO" id="GO:0006813">
    <property type="term" value="P:potassium ion transport"/>
    <property type="evidence" value="ECO:0007669"/>
    <property type="project" value="InterPro"/>
</dbReference>
<evidence type="ECO:0000256" key="6">
    <source>
        <dbReference type="ARBA" id="ARBA00023136"/>
    </source>
</evidence>
<dbReference type="AlphaFoldDB" id="A0A2M7BCQ6"/>
<evidence type="ECO:0000256" key="1">
    <source>
        <dbReference type="ARBA" id="ARBA00004141"/>
    </source>
</evidence>
<feature type="transmembrane region" description="Helical" evidence="7">
    <location>
        <begin position="270"/>
        <end position="289"/>
    </location>
</feature>
<feature type="transmembrane region" description="Helical" evidence="7">
    <location>
        <begin position="356"/>
        <end position="381"/>
    </location>
</feature>
<dbReference type="GO" id="GO:0016020">
    <property type="term" value="C:membrane"/>
    <property type="evidence" value="ECO:0007669"/>
    <property type="project" value="UniProtKB-SubCell"/>
</dbReference>
<evidence type="ECO:0000313" key="9">
    <source>
        <dbReference type="EMBL" id="PIV00893.1"/>
    </source>
</evidence>
<evidence type="ECO:0000256" key="5">
    <source>
        <dbReference type="ARBA" id="ARBA00022989"/>
    </source>
</evidence>
<evidence type="ECO:0000256" key="7">
    <source>
        <dbReference type="SAM" id="Phobius"/>
    </source>
</evidence>
<evidence type="ECO:0000313" key="10">
    <source>
        <dbReference type="Proteomes" id="UP000229631"/>
    </source>
</evidence>
<dbReference type="InterPro" id="IPR003148">
    <property type="entry name" value="RCK_N"/>
</dbReference>
<comment type="subcellular location">
    <subcellularLocation>
        <location evidence="1">Membrane</location>
        <topology evidence="1">Multi-pass membrane protein</topology>
    </subcellularLocation>
</comment>
<dbReference type="EMBL" id="PEVC01000039">
    <property type="protein sequence ID" value="PIV00893.1"/>
    <property type="molecule type" value="Genomic_DNA"/>
</dbReference>
<evidence type="ECO:0000256" key="4">
    <source>
        <dbReference type="ARBA" id="ARBA00022692"/>
    </source>
</evidence>
<organism evidence="9 10">
    <name type="scientific">Candidatus Shapirobacteria bacterium CG03_land_8_20_14_0_80_39_12</name>
    <dbReference type="NCBI Taxonomy" id="1974879"/>
    <lineage>
        <taxon>Bacteria</taxon>
        <taxon>Candidatus Shapironibacteriota</taxon>
    </lineage>
</organism>
<dbReference type="Pfam" id="PF00999">
    <property type="entry name" value="Na_H_Exchanger"/>
    <property type="match status" value="1"/>
</dbReference>
<keyword evidence="3" id="KW-0813">Transport</keyword>
<feature type="domain" description="RCK N-terminal" evidence="8">
    <location>
        <begin position="414"/>
        <end position="531"/>
    </location>
</feature>
<gene>
    <name evidence="9" type="ORF">COS54_02205</name>
</gene>
<dbReference type="PANTHER" id="PTHR42751">
    <property type="entry name" value="SODIUM/HYDROGEN EXCHANGER FAMILY/TRKA DOMAIN PROTEIN"/>
    <property type="match status" value="1"/>
</dbReference>
<dbReference type="PANTHER" id="PTHR42751:SF6">
    <property type="entry name" value="CONSERVED INTEGRAL MEMBRANE TRANSPORT PROTEIN-RELATED"/>
    <property type="match status" value="1"/>
</dbReference>
<feature type="transmembrane region" description="Helical" evidence="7">
    <location>
        <begin position="6"/>
        <end position="24"/>
    </location>
</feature>
<name>A0A2M7BCQ6_9BACT</name>
<keyword evidence="6 7" id="KW-0472">Membrane</keyword>
<comment type="similarity">
    <text evidence="2">Belongs to the monovalent cation:proton antiporter 2 (CPA2) transporter (TC 2.A.37) family.</text>
</comment>